<feature type="region of interest" description="Disordered" evidence="1">
    <location>
        <begin position="59"/>
        <end position="104"/>
    </location>
</feature>
<dbReference type="AlphaFoldDB" id="A0A1Q9CE60"/>
<dbReference type="EMBL" id="LSRX01001299">
    <property type="protein sequence ID" value="OLP81233.1"/>
    <property type="molecule type" value="Genomic_DNA"/>
</dbReference>
<organism evidence="2 3">
    <name type="scientific">Symbiodinium microadriaticum</name>
    <name type="common">Dinoflagellate</name>
    <name type="synonym">Zooxanthella microadriatica</name>
    <dbReference type="NCBI Taxonomy" id="2951"/>
    <lineage>
        <taxon>Eukaryota</taxon>
        <taxon>Sar</taxon>
        <taxon>Alveolata</taxon>
        <taxon>Dinophyceae</taxon>
        <taxon>Suessiales</taxon>
        <taxon>Symbiodiniaceae</taxon>
        <taxon>Symbiodinium</taxon>
    </lineage>
</organism>
<accession>A0A1Q9CE60</accession>
<feature type="region of interest" description="Disordered" evidence="1">
    <location>
        <begin position="195"/>
        <end position="261"/>
    </location>
</feature>
<feature type="compositionally biased region" description="Low complexity" evidence="1">
    <location>
        <begin position="245"/>
        <end position="261"/>
    </location>
</feature>
<name>A0A1Q9CE60_SYMMI</name>
<gene>
    <name evidence="2" type="ORF">AK812_SmicGene38248</name>
</gene>
<dbReference type="Proteomes" id="UP000186817">
    <property type="component" value="Unassembled WGS sequence"/>
</dbReference>
<protein>
    <submittedName>
        <fullName evidence="2">Uncharacterized protein</fullName>
    </submittedName>
</protein>
<dbReference type="OrthoDB" id="412574at2759"/>
<reference evidence="2 3" key="1">
    <citation type="submission" date="2016-02" db="EMBL/GenBank/DDBJ databases">
        <title>Genome analysis of coral dinoflagellate symbionts highlights evolutionary adaptations to a symbiotic lifestyle.</title>
        <authorList>
            <person name="Aranda M."/>
            <person name="Li Y."/>
            <person name="Liew Y.J."/>
            <person name="Baumgarten S."/>
            <person name="Simakov O."/>
            <person name="Wilson M."/>
            <person name="Piel J."/>
            <person name="Ashoor H."/>
            <person name="Bougouffa S."/>
            <person name="Bajic V.B."/>
            <person name="Ryu T."/>
            <person name="Ravasi T."/>
            <person name="Bayer T."/>
            <person name="Micklem G."/>
            <person name="Kim H."/>
            <person name="Bhak J."/>
            <person name="Lajeunesse T.C."/>
            <person name="Voolstra C.R."/>
        </authorList>
    </citation>
    <scope>NUCLEOTIDE SEQUENCE [LARGE SCALE GENOMIC DNA]</scope>
    <source>
        <strain evidence="2 3">CCMP2467</strain>
    </source>
</reference>
<evidence type="ECO:0000256" key="1">
    <source>
        <dbReference type="SAM" id="MobiDB-lite"/>
    </source>
</evidence>
<sequence length="366" mass="38775">MQQPPPQSLIGPASQASRQSSTQVQQPTIAVTEADRIAWMRRFLAALELWRKCLDSAAPSGPSLQAGSPRPPDEVLAQNAKADPPWKRQRVEASTGGAEEQKAMRREVTEDLNGTSGGVLHGHVQVRLAGDPIPEVSHLSPDDRIRMQRFMSGACSVEISGSPGIAFQSSPSTWAGPPPWHAGSLSVEVHSQPCPAWGPPITTPASAAGGGGGNGRPPVSSATAQQALGGGRGNGMPPVSAATAQQESPSPDPSPQDVQVPQVQHKLQALLANHGAGSVSIGRQEAAEVLGWLNTGQREEVGRQLLSWIQSQCAAMDAGESVRQRLLMEFEESIKDIWAPPGGQIRWRVRPGLFDSLVCGVVYFHT</sequence>
<comment type="caution">
    <text evidence="2">The sequence shown here is derived from an EMBL/GenBank/DDBJ whole genome shotgun (WGS) entry which is preliminary data.</text>
</comment>
<evidence type="ECO:0000313" key="3">
    <source>
        <dbReference type="Proteomes" id="UP000186817"/>
    </source>
</evidence>
<feature type="region of interest" description="Disordered" evidence="1">
    <location>
        <begin position="1"/>
        <end position="29"/>
    </location>
</feature>
<keyword evidence="3" id="KW-1185">Reference proteome</keyword>
<proteinExistence type="predicted"/>
<evidence type="ECO:0000313" key="2">
    <source>
        <dbReference type="EMBL" id="OLP81233.1"/>
    </source>
</evidence>
<feature type="compositionally biased region" description="Polar residues" evidence="1">
    <location>
        <begin position="14"/>
        <end position="29"/>
    </location>
</feature>